<protein>
    <submittedName>
        <fullName evidence="1">Uncharacterized protein</fullName>
    </submittedName>
</protein>
<accession>A0A221KC34</accession>
<gene>
    <name evidence="1" type="ORF">VITFI_CDS0608</name>
</gene>
<name>A0A221KC34_VITFI</name>
<evidence type="ECO:0000313" key="2">
    <source>
        <dbReference type="Proteomes" id="UP000199729"/>
    </source>
</evidence>
<proteinExistence type="predicted"/>
<reference evidence="1 2" key="1">
    <citation type="submission" date="2017-07" db="EMBL/GenBank/DDBJ databases">
        <title>Complete Genome Sequence of the cosmetic ferment Vitreoscilla filiformis (ATCC15551).</title>
        <authorList>
            <person name="Contreras S."/>
            <person name="Sagory-Zalkind P."/>
            <person name="Blanquart H."/>
            <person name="Iltis A."/>
            <person name="Morand S.C."/>
        </authorList>
    </citation>
    <scope>NUCLEOTIDE SEQUENCE [LARGE SCALE GENOMIC DNA]</scope>
    <source>
        <strain evidence="1 2">ATCC 15551</strain>
    </source>
</reference>
<dbReference type="KEGG" id="vff:VITFI_CDS0608"/>
<dbReference type="EMBL" id="CP022423">
    <property type="protein sequence ID" value="ASM76387.1"/>
    <property type="molecule type" value="Genomic_DNA"/>
</dbReference>
<sequence length="72" mass="7717">MSAPSLPVDPSAARLFAAADAYAQRFGQEPNVWIVGVSDQRMAATLEQAVATGQPIPADYDWYTHLQPDAVA</sequence>
<keyword evidence="2" id="KW-1185">Reference proteome</keyword>
<evidence type="ECO:0000313" key="1">
    <source>
        <dbReference type="EMBL" id="ASM76387.1"/>
    </source>
</evidence>
<organism evidence="1 2">
    <name type="scientific">Vitreoscilla filiformis</name>
    <dbReference type="NCBI Taxonomy" id="63"/>
    <lineage>
        <taxon>Bacteria</taxon>
        <taxon>Pseudomonadati</taxon>
        <taxon>Pseudomonadota</taxon>
        <taxon>Betaproteobacteria</taxon>
        <taxon>Neisseriales</taxon>
        <taxon>Neisseriaceae</taxon>
        <taxon>Vitreoscilla</taxon>
    </lineage>
</organism>
<dbReference type="RefSeq" id="WP_089415754.1">
    <property type="nucleotide sequence ID" value="NZ_CP022423.1"/>
</dbReference>
<dbReference type="Proteomes" id="UP000199729">
    <property type="component" value="Chromosome"/>
</dbReference>
<dbReference type="AlphaFoldDB" id="A0A221KC34"/>